<evidence type="ECO:0000313" key="3">
    <source>
        <dbReference type="EMBL" id="VGO22012.1"/>
    </source>
</evidence>
<dbReference type="AlphaFoldDB" id="A0A6C2UP12"/>
<dbReference type="InterPro" id="IPR029045">
    <property type="entry name" value="ClpP/crotonase-like_dom_sf"/>
</dbReference>
<dbReference type="FunFam" id="1.10.12.10:FF:000001">
    <property type="entry name" value="Probable enoyl-CoA hydratase, mitochondrial"/>
    <property type="match status" value="1"/>
</dbReference>
<reference evidence="3 4" key="1">
    <citation type="submission" date="2019-04" db="EMBL/GenBank/DDBJ databases">
        <authorList>
            <person name="Van Vliet M D."/>
        </authorList>
    </citation>
    <scope>NUCLEOTIDE SEQUENCE [LARGE SCALE GENOMIC DNA]</scope>
    <source>
        <strain evidence="3 4">F21</strain>
    </source>
</reference>
<keyword evidence="4" id="KW-1185">Reference proteome</keyword>
<evidence type="ECO:0000256" key="1">
    <source>
        <dbReference type="ARBA" id="ARBA00005254"/>
    </source>
</evidence>
<organism evidence="3 4">
    <name type="scientific">Pontiella sulfatireligans</name>
    <dbReference type="NCBI Taxonomy" id="2750658"/>
    <lineage>
        <taxon>Bacteria</taxon>
        <taxon>Pseudomonadati</taxon>
        <taxon>Kiritimatiellota</taxon>
        <taxon>Kiritimatiellia</taxon>
        <taxon>Kiritimatiellales</taxon>
        <taxon>Pontiellaceae</taxon>
        <taxon>Pontiella</taxon>
    </lineage>
</organism>
<dbReference type="SUPFAM" id="SSF52096">
    <property type="entry name" value="ClpP/crotonase"/>
    <property type="match status" value="1"/>
</dbReference>
<dbReference type="GO" id="GO:0016836">
    <property type="term" value="F:hydro-lyase activity"/>
    <property type="evidence" value="ECO:0007669"/>
    <property type="project" value="UniProtKB-ARBA"/>
</dbReference>
<dbReference type="Proteomes" id="UP000346198">
    <property type="component" value="Unassembled WGS sequence"/>
</dbReference>
<evidence type="ECO:0000313" key="4">
    <source>
        <dbReference type="Proteomes" id="UP000346198"/>
    </source>
</evidence>
<dbReference type="EMBL" id="CAAHFH010000002">
    <property type="protein sequence ID" value="VGO22012.1"/>
    <property type="molecule type" value="Genomic_DNA"/>
</dbReference>
<sequence>MSDVIYSAKAALKKGIREGIEKPLADGLALEARLVDGLYDTEDGAEGFRAFVEKRAPMYRGR</sequence>
<protein>
    <submittedName>
        <fullName evidence="3">Putative enoyl-CoA hydratase echA8</fullName>
    </submittedName>
</protein>
<gene>
    <name evidence="3" type="primary">echA8</name>
    <name evidence="3" type="ORF">SCARR_04093</name>
</gene>
<accession>A0A6C2UP12</accession>
<name>A0A6C2UP12_9BACT</name>
<dbReference type="Gene3D" id="1.10.12.10">
    <property type="entry name" value="Lyase 2-enoyl-coa Hydratase, Chain A, domain 2"/>
    <property type="match status" value="1"/>
</dbReference>
<keyword evidence="2" id="KW-0456">Lyase</keyword>
<comment type="similarity">
    <text evidence="1">Belongs to the enoyl-CoA hydratase/isomerase family.</text>
</comment>
<proteinExistence type="inferred from homology"/>
<dbReference type="InterPro" id="IPR014748">
    <property type="entry name" value="Enoyl-CoA_hydra_C"/>
</dbReference>
<evidence type="ECO:0000256" key="2">
    <source>
        <dbReference type="ARBA" id="ARBA00023239"/>
    </source>
</evidence>
<dbReference type="RefSeq" id="WP_136063432.1">
    <property type="nucleotide sequence ID" value="NZ_CAAHFH010000002.1"/>
</dbReference>